<evidence type="ECO:0000313" key="3">
    <source>
        <dbReference type="Proteomes" id="UP000070533"/>
    </source>
</evidence>
<dbReference type="EMBL" id="LRQG01000061">
    <property type="protein sequence ID" value="KXA40753.1"/>
    <property type="molecule type" value="Genomic_DNA"/>
</dbReference>
<feature type="chain" id="PRO_5007458726" description="DUF4465 domain-containing protein" evidence="1">
    <location>
        <begin position="22"/>
        <end position="319"/>
    </location>
</feature>
<dbReference type="Pfam" id="PF14717">
    <property type="entry name" value="DUF4465"/>
    <property type="match status" value="1"/>
</dbReference>
<dbReference type="InterPro" id="IPR027828">
    <property type="entry name" value="DUF4465"/>
</dbReference>
<evidence type="ECO:0000313" key="2">
    <source>
        <dbReference type="EMBL" id="KXA40753.1"/>
    </source>
</evidence>
<comment type="caution">
    <text evidence="2">The sequence shown here is derived from an EMBL/GenBank/DDBJ whole genome shotgun (WGS) entry which is preliminary data.</text>
</comment>
<dbReference type="RefSeq" id="WP_060940478.1">
    <property type="nucleotide sequence ID" value="NZ_KQ957219.1"/>
</dbReference>
<dbReference type="Gene3D" id="2.60.120.1350">
    <property type="entry name" value="Protein of unknown function DUF4465"/>
    <property type="match status" value="1"/>
</dbReference>
<organism evidence="2 3">
    <name type="scientific">Prevotella corporis</name>
    <dbReference type="NCBI Taxonomy" id="28128"/>
    <lineage>
        <taxon>Bacteria</taxon>
        <taxon>Pseudomonadati</taxon>
        <taxon>Bacteroidota</taxon>
        <taxon>Bacteroidia</taxon>
        <taxon>Bacteroidales</taxon>
        <taxon>Prevotellaceae</taxon>
        <taxon>Prevotella</taxon>
    </lineage>
</organism>
<gene>
    <name evidence="2" type="ORF">HMPREF3226_01014</name>
</gene>
<reference evidence="3" key="1">
    <citation type="submission" date="2016-01" db="EMBL/GenBank/DDBJ databases">
        <authorList>
            <person name="Mitreva M."/>
            <person name="Pepin K.H."/>
            <person name="Mihindukulasuriya K.A."/>
            <person name="Fulton R."/>
            <person name="Fronick C."/>
            <person name="O'Laughlin M."/>
            <person name="Miner T."/>
            <person name="Herter B."/>
            <person name="Rosa B.A."/>
            <person name="Cordes M."/>
            <person name="Tomlinson C."/>
            <person name="Wollam A."/>
            <person name="Palsikar V.B."/>
            <person name="Mardis E.R."/>
            <person name="Wilson R.K."/>
        </authorList>
    </citation>
    <scope>NUCLEOTIDE SEQUENCE [LARGE SCALE GENOMIC DNA]</scope>
    <source>
        <strain evidence="3">MJR7716</strain>
    </source>
</reference>
<dbReference type="Proteomes" id="UP000070533">
    <property type="component" value="Unassembled WGS sequence"/>
</dbReference>
<accession>A0A133QD82</accession>
<proteinExistence type="predicted"/>
<dbReference type="AlphaFoldDB" id="A0A133QD82"/>
<protein>
    <recommendedName>
        <fullName evidence="4">DUF4465 domain-containing protein</fullName>
    </recommendedName>
</protein>
<sequence>MKKIFYSIIAAAAFVAMPAMAQEAQETVSDFENIPTVKFNSDGFYRGDSLDVNGNKVEGNPMPWDPKSLYWVCDYEQAPITYDLIFNHSVTKYGTFDSTTGVGVSKVSDNTYKYKTGDYANIVGGGYKSETFGVVMGNRVGFTIAKGSRIKGLYLTNNMRVVDIMKKGKYGGKGKLSKEGDFFKVIIQGAKFDEEGNDEEIDGATVEVMLGEFKNGAIQLLDTWKYIDLSSFPAAAQRIIFKFDGAKESYGDYTVIDEKCCIDNVTTVAVAAGIENVANNANAVEVARYNVNGARLNTPQRGVNIVKMSDGTTRKEIIK</sequence>
<keyword evidence="1" id="KW-0732">Signal</keyword>
<name>A0A133QD82_9BACT</name>
<keyword evidence="3" id="KW-1185">Reference proteome</keyword>
<dbReference type="PATRIC" id="fig|28128.5.peg.1023"/>
<feature type="signal peptide" evidence="1">
    <location>
        <begin position="1"/>
        <end position="21"/>
    </location>
</feature>
<dbReference type="OrthoDB" id="975232at2"/>
<evidence type="ECO:0008006" key="4">
    <source>
        <dbReference type="Google" id="ProtNLM"/>
    </source>
</evidence>
<evidence type="ECO:0000256" key="1">
    <source>
        <dbReference type="SAM" id="SignalP"/>
    </source>
</evidence>